<feature type="coiled-coil region" evidence="1">
    <location>
        <begin position="232"/>
        <end position="305"/>
    </location>
</feature>
<keyword evidence="1" id="KW-0175">Coiled coil</keyword>
<feature type="region of interest" description="Disordered" evidence="2">
    <location>
        <begin position="1"/>
        <end position="25"/>
    </location>
</feature>
<proteinExistence type="predicted"/>
<protein>
    <submittedName>
        <fullName evidence="3">Axonemal dynein light chain domain-containing protein 1</fullName>
    </submittedName>
</protein>
<evidence type="ECO:0000313" key="4">
    <source>
        <dbReference type="Proteomes" id="UP001470230"/>
    </source>
</evidence>
<dbReference type="Proteomes" id="UP001470230">
    <property type="component" value="Unassembled WGS sequence"/>
</dbReference>
<accession>A0ABR2L9G3</accession>
<evidence type="ECO:0000256" key="2">
    <source>
        <dbReference type="SAM" id="MobiDB-lite"/>
    </source>
</evidence>
<name>A0ABR2L9G3_9EUKA</name>
<dbReference type="InterPro" id="IPR052845">
    <property type="entry name" value="Axonemal_dynein_LC_domain"/>
</dbReference>
<evidence type="ECO:0000313" key="3">
    <source>
        <dbReference type="EMBL" id="KAK8899993.1"/>
    </source>
</evidence>
<dbReference type="PANTHER" id="PTHR23052:SF1">
    <property type="entry name" value="AXONEMAL DYNEIN LIGHT CHAIN DOMAIN-CONTAINING PROTEIN 1"/>
    <property type="match status" value="1"/>
</dbReference>
<gene>
    <name evidence="3" type="ORF">M9Y10_002316</name>
</gene>
<feature type="coiled-coil region" evidence="1">
    <location>
        <begin position="114"/>
        <end position="141"/>
    </location>
</feature>
<reference evidence="3 4" key="1">
    <citation type="submission" date="2024-04" db="EMBL/GenBank/DDBJ databases">
        <title>Tritrichomonas musculus Genome.</title>
        <authorList>
            <person name="Alves-Ferreira E."/>
            <person name="Grigg M."/>
            <person name="Lorenzi H."/>
            <person name="Galac M."/>
        </authorList>
    </citation>
    <scope>NUCLEOTIDE SEQUENCE [LARGE SCALE GENOMIC DNA]</scope>
    <source>
        <strain evidence="3 4">EAF2021</strain>
    </source>
</reference>
<organism evidence="3 4">
    <name type="scientific">Tritrichomonas musculus</name>
    <dbReference type="NCBI Taxonomy" id="1915356"/>
    <lineage>
        <taxon>Eukaryota</taxon>
        <taxon>Metamonada</taxon>
        <taxon>Parabasalia</taxon>
        <taxon>Tritrichomonadida</taxon>
        <taxon>Tritrichomonadidae</taxon>
        <taxon>Tritrichomonas</taxon>
    </lineage>
</organism>
<feature type="coiled-coil region" evidence="1">
    <location>
        <begin position="168"/>
        <end position="202"/>
    </location>
</feature>
<dbReference type="EMBL" id="JAPFFF010000001">
    <property type="protein sequence ID" value="KAK8899993.1"/>
    <property type="molecule type" value="Genomic_DNA"/>
</dbReference>
<sequence length="709" mass="82882">MTLRSTAGIRRTLRSLPRTPTQPETGTIRLEELEEESKIPTKYHIVQQFPIVPHEYSSKGYKMYYENGVWNVVLWPSNTSNYKDEIRYLRSAVDKMMDDIETTPVDESEDIKGLQVVMKKSELLEMALRELNRQISREHSERGELMTYILDLYTNIFNELPNLYNNTFAEIQKDYNDIKKKMKDSEEQIKEREERADEEVRSLKILLDMQQQWHSDIESQIDGWQKSVKSFNDKLKSELKLQKEQYEDQINDLQQQLDSSNAERDAYKSQIDWEQKSLSEKEAEVIDMQKKLEQTKKLLDEREQTLYSTRTHFERQFTFLKEQMGQMVSKSLGDTDVDSLNVITKYLPPRQGEQLPFLPLDKLNQTISDIYLTRTRHDGAYSAGNEPPLSKYILKYFISKMFDYETAVPIIWQFLLSCTRYRHESTYVGLFMLQIEEQSNALQLIEYMVQLVQKEKIGENGLPRLSILKYANIASRVLPSEQIDDLKRLLERKIINPQAGQFLDFDIFLQIFLDLVTDRNHSNRQLILSKFNERLEQGKCDWPMFFDFVTKLAPYLSFQEVQDLFLDAIHSSLPNNTSVTPAALQLIIDNGTFERLQRNLSDDLLVGNPEETAAFVNMRWVSDVVSPVSKVINELRNEKSAECHKFFTQLTQIQEHMKTPCSVDDAGTGLSLLHLAGLLLVRYKFIKTARKDSIEAQKAVRQILDLVWT</sequence>
<comment type="caution">
    <text evidence="3">The sequence shown here is derived from an EMBL/GenBank/DDBJ whole genome shotgun (WGS) entry which is preliminary data.</text>
</comment>
<evidence type="ECO:0000256" key="1">
    <source>
        <dbReference type="SAM" id="Coils"/>
    </source>
</evidence>
<keyword evidence="4" id="KW-1185">Reference proteome</keyword>
<dbReference type="PANTHER" id="PTHR23052">
    <property type="entry name" value="AXONEMAL DYNEIN LIGHT CHAIN DOMAIN-CONTAINING PROTEIN 1"/>
    <property type="match status" value="1"/>
</dbReference>